<evidence type="ECO:0000313" key="4">
    <source>
        <dbReference type="Proteomes" id="UP000216498"/>
    </source>
</evidence>
<dbReference type="InterPro" id="IPR029069">
    <property type="entry name" value="HotDog_dom_sf"/>
</dbReference>
<evidence type="ECO:0000256" key="1">
    <source>
        <dbReference type="ARBA" id="ARBA00005953"/>
    </source>
</evidence>
<name>A0A265N6D7_9BACI</name>
<evidence type="ECO:0000313" key="3">
    <source>
        <dbReference type="EMBL" id="OZU87570.1"/>
    </source>
</evidence>
<dbReference type="EMBL" id="NPMS01000009">
    <property type="protein sequence ID" value="OZU87570.1"/>
    <property type="molecule type" value="Genomic_DNA"/>
</dbReference>
<reference evidence="3 4" key="1">
    <citation type="submission" date="2017-08" db="EMBL/GenBank/DDBJ databases">
        <title>Virgibacillus indicus sp. nov. and Virgibacillus profoundi sp. nov, two moderately halophilic bacteria isolated from marine sediment by using the Microfluidic Streak Plate.</title>
        <authorList>
            <person name="Xu B."/>
            <person name="Hu B."/>
            <person name="Wang J."/>
            <person name="Zhu Y."/>
            <person name="Huang L."/>
            <person name="Du W."/>
            <person name="Huang Y."/>
        </authorList>
    </citation>
    <scope>NUCLEOTIDE SEQUENCE [LARGE SCALE GENOMIC DNA]</scope>
    <source>
        <strain evidence="3 4">IO3-P2-C2</strain>
    </source>
</reference>
<dbReference type="PANTHER" id="PTHR31793:SF27">
    <property type="entry name" value="NOVEL THIOESTERASE SUPERFAMILY DOMAIN AND SAPOSIN A-TYPE DOMAIN CONTAINING PROTEIN (0610012H03RIK)"/>
    <property type="match status" value="1"/>
</dbReference>
<comment type="similarity">
    <text evidence="1">Belongs to the 4-hydroxybenzoyl-CoA thioesterase family.</text>
</comment>
<dbReference type="NCBIfam" id="TIGR00051">
    <property type="entry name" value="YbgC/FadM family acyl-CoA thioesterase"/>
    <property type="match status" value="1"/>
</dbReference>
<organism evidence="3 4">
    <name type="scientific">Virgibacillus indicus</name>
    <dbReference type="NCBI Taxonomy" id="2024554"/>
    <lineage>
        <taxon>Bacteria</taxon>
        <taxon>Bacillati</taxon>
        <taxon>Bacillota</taxon>
        <taxon>Bacilli</taxon>
        <taxon>Bacillales</taxon>
        <taxon>Bacillaceae</taxon>
        <taxon>Virgibacillus</taxon>
    </lineage>
</organism>
<dbReference type="Gene3D" id="3.10.129.10">
    <property type="entry name" value="Hotdog Thioesterase"/>
    <property type="match status" value="1"/>
</dbReference>
<dbReference type="GO" id="GO:0047617">
    <property type="term" value="F:fatty acyl-CoA hydrolase activity"/>
    <property type="evidence" value="ECO:0007669"/>
    <property type="project" value="TreeGrafter"/>
</dbReference>
<dbReference type="InterPro" id="IPR006684">
    <property type="entry name" value="YbgC/YbaW"/>
</dbReference>
<dbReference type="RefSeq" id="WP_094886872.1">
    <property type="nucleotide sequence ID" value="NZ_NPMS01000009.1"/>
</dbReference>
<dbReference type="PIRSF" id="PIRSF003230">
    <property type="entry name" value="YbgC"/>
    <property type="match status" value="1"/>
</dbReference>
<keyword evidence="2" id="KW-0378">Hydrolase</keyword>
<dbReference type="Proteomes" id="UP000216498">
    <property type="component" value="Unassembled WGS sequence"/>
</dbReference>
<dbReference type="CDD" id="cd00586">
    <property type="entry name" value="4HBT"/>
    <property type="match status" value="1"/>
</dbReference>
<protein>
    <submittedName>
        <fullName evidence="3">Thioesterase</fullName>
    </submittedName>
</protein>
<gene>
    <name evidence="3" type="ORF">CIL03_15875</name>
</gene>
<dbReference type="AlphaFoldDB" id="A0A265N6D7"/>
<dbReference type="SUPFAM" id="SSF54637">
    <property type="entry name" value="Thioesterase/thiol ester dehydrase-isomerase"/>
    <property type="match status" value="1"/>
</dbReference>
<evidence type="ECO:0000256" key="2">
    <source>
        <dbReference type="ARBA" id="ARBA00022801"/>
    </source>
</evidence>
<dbReference type="Pfam" id="PF13279">
    <property type="entry name" value="4HBT_2"/>
    <property type="match status" value="1"/>
</dbReference>
<keyword evidence="4" id="KW-1185">Reference proteome</keyword>
<dbReference type="InterPro" id="IPR050563">
    <property type="entry name" value="4-hydroxybenzoyl-CoA_TE"/>
</dbReference>
<dbReference type="OrthoDB" id="9800856at2"/>
<proteinExistence type="inferred from homology"/>
<comment type="caution">
    <text evidence="3">The sequence shown here is derived from an EMBL/GenBank/DDBJ whole genome shotgun (WGS) entry which is preliminary data.</text>
</comment>
<sequence length="154" mass="18156">MTEAWHQHNMRVQYKDTDRMDVVHHGNYITWFEVGRTEWMRHYGIAYNKMEELGLLLPVVDVNVNYKKSAQFDDCVAIFTKAANYSPVRLEFTYEARKISEEDFKHSTGKEKAEPFGELLAKGTTMHMWVNREWKPVRINKTAPDVYAIVQNPK</sequence>
<accession>A0A265N6D7</accession>
<dbReference type="PANTHER" id="PTHR31793">
    <property type="entry name" value="4-HYDROXYBENZOYL-COA THIOESTERASE FAMILY MEMBER"/>
    <property type="match status" value="1"/>
</dbReference>